<comment type="caution">
    <text evidence="2">The sequence shown here is derived from an EMBL/GenBank/DDBJ whole genome shotgun (WGS) entry which is preliminary data.</text>
</comment>
<evidence type="ECO:0000313" key="3">
    <source>
        <dbReference type="Proteomes" id="UP000298030"/>
    </source>
</evidence>
<accession>A0A4Y7SFZ0</accession>
<dbReference type="STRING" id="71717.A0A4Y7SFZ0"/>
<proteinExistence type="predicted"/>
<dbReference type="OrthoDB" id="3231188at2759"/>
<organism evidence="2 3">
    <name type="scientific">Coprinellus micaceus</name>
    <name type="common">Glistening ink-cap mushroom</name>
    <name type="synonym">Coprinus micaceus</name>
    <dbReference type="NCBI Taxonomy" id="71717"/>
    <lineage>
        <taxon>Eukaryota</taxon>
        <taxon>Fungi</taxon>
        <taxon>Dikarya</taxon>
        <taxon>Basidiomycota</taxon>
        <taxon>Agaricomycotina</taxon>
        <taxon>Agaricomycetes</taxon>
        <taxon>Agaricomycetidae</taxon>
        <taxon>Agaricales</taxon>
        <taxon>Agaricineae</taxon>
        <taxon>Psathyrellaceae</taxon>
        <taxon>Coprinellus</taxon>
    </lineage>
</organism>
<feature type="region of interest" description="Disordered" evidence="1">
    <location>
        <begin position="282"/>
        <end position="301"/>
    </location>
</feature>
<evidence type="ECO:0000313" key="2">
    <source>
        <dbReference type="EMBL" id="TEB20719.1"/>
    </source>
</evidence>
<name>A0A4Y7SFZ0_COPMI</name>
<evidence type="ECO:0000256" key="1">
    <source>
        <dbReference type="SAM" id="MobiDB-lite"/>
    </source>
</evidence>
<feature type="compositionally biased region" description="Basic residues" evidence="1">
    <location>
        <begin position="429"/>
        <end position="438"/>
    </location>
</feature>
<keyword evidence="3" id="KW-1185">Reference proteome</keyword>
<gene>
    <name evidence="2" type="ORF">FA13DRAFT_1800704</name>
</gene>
<feature type="compositionally biased region" description="Basic and acidic residues" evidence="1">
    <location>
        <begin position="362"/>
        <end position="374"/>
    </location>
</feature>
<dbReference type="Pfam" id="PF20414">
    <property type="entry name" value="DUF6698"/>
    <property type="match status" value="1"/>
</dbReference>
<dbReference type="EMBL" id="QPFP01000133">
    <property type="protein sequence ID" value="TEB20719.1"/>
    <property type="molecule type" value="Genomic_DNA"/>
</dbReference>
<reference evidence="2 3" key="1">
    <citation type="journal article" date="2019" name="Nat. Ecol. Evol.">
        <title>Megaphylogeny resolves global patterns of mushroom evolution.</title>
        <authorList>
            <person name="Varga T."/>
            <person name="Krizsan K."/>
            <person name="Foldi C."/>
            <person name="Dima B."/>
            <person name="Sanchez-Garcia M."/>
            <person name="Sanchez-Ramirez S."/>
            <person name="Szollosi G.J."/>
            <person name="Szarkandi J.G."/>
            <person name="Papp V."/>
            <person name="Albert L."/>
            <person name="Andreopoulos W."/>
            <person name="Angelini C."/>
            <person name="Antonin V."/>
            <person name="Barry K.W."/>
            <person name="Bougher N.L."/>
            <person name="Buchanan P."/>
            <person name="Buyck B."/>
            <person name="Bense V."/>
            <person name="Catcheside P."/>
            <person name="Chovatia M."/>
            <person name="Cooper J."/>
            <person name="Damon W."/>
            <person name="Desjardin D."/>
            <person name="Finy P."/>
            <person name="Geml J."/>
            <person name="Haridas S."/>
            <person name="Hughes K."/>
            <person name="Justo A."/>
            <person name="Karasinski D."/>
            <person name="Kautmanova I."/>
            <person name="Kiss B."/>
            <person name="Kocsube S."/>
            <person name="Kotiranta H."/>
            <person name="LaButti K.M."/>
            <person name="Lechner B.E."/>
            <person name="Liimatainen K."/>
            <person name="Lipzen A."/>
            <person name="Lukacs Z."/>
            <person name="Mihaltcheva S."/>
            <person name="Morgado L.N."/>
            <person name="Niskanen T."/>
            <person name="Noordeloos M.E."/>
            <person name="Ohm R.A."/>
            <person name="Ortiz-Santana B."/>
            <person name="Ovrebo C."/>
            <person name="Racz N."/>
            <person name="Riley R."/>
            <person name="Savchenko A."/>
            <person name="Shiryaev A."/>
            <person name="Soop K."/>
            <person name="Spirin V."/>
            <person name="Szebenyi C."/>
            <person name="Tomsovsky M."/>
            <person name="Tulloss R.E."/>
            <person name="Uehling J."/>
            <person name="Grigoriev I.V."/>
            <person name="Vagvolgyi C."/>
            <person name="Papp T."/>
            <person name="Martin F.M."/>
            <person name="Miettinen O."/>
            <person name="Hibbett D.S."/>
            <person name="Nagy L.G."/>
        </authorList>
    </citation>
    <scope>NUCLEOTIDE SEQUENCE [LARGE SCALE GENOMIC DNA]</scope>
    <source>
        <strain evidence="2 3">FP101781</strain>
    </source>
</reference>
<sequence>MSQCFVAPEVFKFSQRVTKMSVTNPERFKNRETNICVIQREVIEATPDDLVEMAKQVLTSAKSEHFHHIVSEMRHTHTSIIFNIPASAYAKTTDRAQNPDSAARFKWANSNKFSKFVPVLYPGLTKDNEVIFKSLKLALMLKATLFGKTSTQFDENGKTSSAKGPVPVGKLWGIKEVTPGAIAMIATVAVNNHSPDTEFGAKGNKTGVDYEKLNSFYQEIILKGFAKDETRERFLNLFKWWNSIIFTDRLPDALLAQIESGDESSDADEALVPANRTIGDISANIDIEGDSGPQEGSQRGGLEMLWDDDLQSMDVRWNDDLLDNRHSTPARSPFIRSSSTEPEPDPELSEVQLSGKGKGRRHSPEPNKERRDLLEQSAPATSDAGGAKGESEKKGKKKGTGRLTRELEGLNISEGTHGVVESSKEARAVRPKRSSNKG</sequence>
<dbReference type="Proteomes" id="UP000298030">
    <property type="component" value="Unassembled WGS sequence"/>
</dbReference>
<dbReference type="AlphaFoldDB" id="A0A4Y7SFZ0"/>
<feature type="compositionally biased region" description="Polar residues" evidence="1">
    <location>
        <begin position="327"/>
        <end position="341"/>
    </location>
</feature>
<feature type="region of interest" description="Disordered" evidence="1">
    <location>
        <begin position="321"/>
        <end position="438"/>
    </location>
</feature>
<dbReference type="InterPro" id="IPR046521">
    <property type="entry name" value="DUF6698"/>
</dbReference>
<protein>
    <submittedName>
        <fullName evidence="2">Uncharacterized protein</fullName>
    </submittedName>
</protein>